<dbReference type="RefSeq" id="WP_257820338.1">
    <property type="nucleotide sequence ID" value="NZ_JABXYM010000001.1"/>
</dbReference>
<comment type="caution">
    <text evidence="1">The sequence shown here is derived from an EMBL/GenBank/DDBJ whole genome shotgun (WGS) entry which is preliminary data.</text>
</comment>
<dbReference type="InterPro" id="IPR014871">
    <property type="entry name" value="dUTPase/dCTP_pyrophosphatase"/>
</dbReference>
<dbReference type="PIRSF" id="PIRSF030140">
    <property type="entry name" value="UCP030140"/>
    <property type="match status" value="1"/>
</dbReference>
<sequence>MNFFKLFEMQRTLDSYIETKQGLHDEALLERKLLALQVELAELANETRCFKFWSTKEPSERDIILEEYVDGIHFILSIGLEYGYDKTCHCQYPESESVSKEVLVTDFFNVTDKLLNLRKEGSKEAFEALFTSYLTIGAHLGFSGDDVEEAYMKKNDVNKQRQDQGY</sequence>
<dbReference type="InterPro" id="IPR016947">
    <property type="entry name" value="UCP030140"/>
</dbReference>
<dbReference type="AlphaFoldDB" id="A0A9Q4AZD7"/>
<dbReference type="CDD" id="cd11527">
    <property type="entry name" value="NTP-PPase_dUTPase"/>
    <property type="match status" value="1"/>
</dbReference>
<dbReference type="Proteomes" id="UP001057753">
    <property type="component" value="Unassembled WGS sequence"/>
</dbReference>
<proteinExistence type="predicted"/>
<name>A0A9Q4AZD7_SALAG</name>
<organism evidence="1 2">
    <name type="scientific">Salipaludibacillus agaradhaerens</name>
    <name type="common">Bacillus agaradhaerens</name>
    <dbReference type="NCBI Taxonomy" id="76935"/>
    <lineage>
        <taxon>Bacteria</taxon>
        <taxon>Bacillati</taxon>
        <taxon>Bacillota</taxon>
        <taxon>Bacilli</taxon>
        <taxon>Bacillales</taxon>
        <taxon>Bacillaceae</taxon>
    </lineage>
</organism>
<dbReference type="Gene3D" id="1.10.4010.10">
    <property type="entry name" value="Type II deoxyuridine triphosphatase"/>
    <property type="match status" value="1"/>
</dbReference>
<evidence type="ECO:0000313" key="1">
    <source>
        <dbReference type="EMBL" id="MCR6095572.1"/>
    </source>
</evidence>
<accession>A0A9Q4AZD7</accession>
<evidence type="ECO:0000313" key="2">
    <source>
        <dbReference type="Proteomes" id="UP001057753"/>
    </source>
</evidence>
<protein>
    <submittedName>
        <fullName evidence="1">dUTP diphosphatase</fullName>
    </submittedName>
</protein>
<dbReference type="EMBL" id="JABXYM010000001">
    <property type="protein sequence ID" value="MCR6095572.1"/>
    <property type="molecule type" value="Genomic_DNA"/>
</dbReference>
<reference evidence="1" key="1">
    <citation type="submission" date="2020-06" db="EMBL/GenBank/DDBJ databases">
        <title>Insight into the genomes of haloalkaliphilic bacilli from Kenyan soda lakes.</title>
        <authorList>
            <person name="Mwirichia R."/>
            <person name="Villamizar G.C."/>
            <person name="Poehlein A."/>
            <person name="Mugweru J."/>
            <person name="Kipnyargis A."/>
            <person name="Kiplimo D."/>
            <person name="Orwa P."/>
            <person name="Daniel R."/>
        </authorList>
    </citation>
    <scope>NUCLEOTIDE SEQUENCE</scope>
    <source>
        <strain evidence="1">B1096_S55</strain>
    </source>
</reference>
<keyword evidence="2" id="KW-1185">Reference proteome</keyword>
<dbReference type="SUPFAM" id="SSF101386">
    <property type="entry name" value="all-alpha NTP pyrophosphatases"/>
    <property type="match status" value="1"/>
</dbReference>
<dbReference type="Pfam" id="PF08761">
    <property type="entry name" value="dUTPase_2"/>
    <property type="match status" value="1"/>
</dbReference>
<gene>
    <name evidence="1" type="ORF">HXA33_03360</name>
</gene>